<dbReference type="EMBL" id="VNIM01000014">
    <property type="protein sequence ID" value="TVV76035.1"/>
    <property type="molecule type" value="Genomic_DNA"/>
</dbReference>
<reference evidence="1 2" key="1">
    <citation type="submission" date="2019-07" db="EMBL/GenBank/DDBJ databases">
        <title>Sphingomonas solaris sp. nov., isolated from a solar panel from Boston, Massachusetts.</title>
        <authorList>
            <person name="Tanner K."/>
            <person name="Pascual J."/>
            <person name="Mancuso C."/>
            <person name="Pereto J."/>
            <person name="Khalil A."/>
            <person name="Vilanova C."/>
        </authorList>
    </citation>
    <scope>NUCLEOTIDE SEQUENCE [LARGE SCALE GENOMIC DNA]</scope>
    <source>
        <strain evidence="1 2">R4DWN</strain>
    </source>
</reference>
<proteinExistence type="predicted"/>
<dbReference type="Proteomes" id="UP000318681">
    <property type="component" value="Unassembled WGS sequence"/>
</dbReference>
<dbReference type="RefSeq" id="WP_145148956.1">
    <property type="nucleotide sequence ID" value="NZ_VNIM01000014.1"/>
</dbReference>
<comment type="caution">
    <text evidence="1">The sequence shown here is derived from an EMBL/GenBank/DDBJ whole genome shotgun (WGS) entry which is preliminary data.</text>
</comment>
<evidence type="ECO:0000313" key="2">
    <source>
        <dbReference type="Proteomes" id="UP000318681"/>
    </source>
</evidence>
<keyword evidence="2" id="KW-1185">Reference proteome</keyword>
<evidence type="ECO:0000313" key="1">
    <source>
        <dbReference type="EMBL" id="TVV76035.1"/>
    </source>
</evidence>
<protein>
    <submittedName>
        <fullName evidence="1">Uncharacterized protein</fullName>
    </submittedName>
</protein>
<sequence length="159" mass="17411">MSMVVALLLDGDPLGAGLAFKLRQGVGLHYERARELASEGNGLRVGHGSRHCTGSQFHRHEMYRDHLRRERGLNLVLRTDAVDDCEGSVELALVRHHRTLLLAPTLSAESQKLIEKRIGDAAGPSSEGVADLHPPSIRITVRGRKLEPAVHMLHGNARA</sequence>
<name>A0A558R9H5_9SPHN</name>
<dbReference type="AlphaFoldDB" id="A0A558R9H5"/>
<organism evidence="1 2">
    <name type="scientific">Alterirhizorhabdus solaris</name>
    <dbReference type="NCBI Taxonomy" id="2529389"/>
    <lineage>
        <taxon>Bacteria</taxon>
        <taxon>Pseudomonadati</taxon>
        <taxon>Pseudomonadota</taxon>
        <taxon>Alphaproteobacteria</taxon>
        <taxon>Sphingomonadales</taxon>
        <taxon>Rhizorhabdaceae</taxon>
        <taxon>Alterirhizorhabdus</taxon>
    </lineage>
</organism>
<gene>
    <name evidence="1" type="ORF">FOY91_05500</name>
</gene>
<accession>A0A558R9H5</accession>